<feature type="domain" description="Srp40 C-terminal" evidence="2">
    <location>
        <begin position="400"/>
        <end position="466"/>
    </location>
</feature>
<feature type="compositionally biased region" description="Low complexity" evidence="1">
    <location>
        <begin position="371"/>
        <end position="384"/>
    </location>
</feature>
<dbReference type="Proteomes" id="UP001274830">
    <property type="component" value="Unassembled WGS sequence"/>
</dbReference>
<evidence type="ECO:0000313" key="4">
    <source>
        <dbReference type="Proteomes" id="UP001274830"/>
    </source>
</evidence>
<dbReference type="PROSITE" id="PS50896">
    <property type="entry name" value="LISH"/>
    <property type="match status" value="1"/>
</dbReference>
<dbReference type="GO" id="GO:0005654">
    <property type="term" value="C:nucleoplasm"/>
    <property type="evidence" value="ECO:0007669"/>
    <property type="project" value="TreeGrafter"/>
</dbReference>
<evidence type="ECO:0000313" key="3">
    <source>
        <dbReference type="EMBL" id="KAK3669217.1"/>
    </source>
</evidence>
<reference evidence="3" key="1">
    <citation type="submission" date="2023-07" db="EMBL/GenBank/DDBJ databases">
        <title>Black Yeasts Isolated from many extreme environments.</title>
        <authorList>
            <person name="Coleine C."/>
            <person name="Stajich J.E."/>
            <person name="Selbmann L."/>
        </authorList>
    </citation>
    <scope>NUCLEOTIDE SEQUENCE</scope>
    <source>
        <strain evidence="3">CCFEE 5485</strain>
    </source>
</reference>
<gene>
    <name evidence="3" type="ORF">LTR78_010914</name>
</gene>
<feature type="region of interest" description="Disordered" evidence="1">
    <location>
        <begin position="71"/>
        <end position="384"/>
    </location>
</feature>
<sequence length="468" mass="49084">MARTKAQSPPVRDLLTQLAQYLDDANYRSTLDALLAEAREHNVDGVSATSWEGNATLESMWQLWKEQKGAFPTAQVGTAPKKESRKEGKKATKEAESSSEDSSDGSDSEDVTEGKKAGVVDDEAESTSNASSDEEEKKVAPAGTKRKREVTPDSSSDESSSDNSSSDSSDDSSDDEAAPPAKRTKTEAKDDSSDDDSSDDLSSDSGAAGGVDVVMDSSSDSSSGTSSSDSDSDSDSDSSSGSSSSSAESDGTVASSSSSSSSGSDSDSDSPPPPKKKAKKAASPEKKPAPEEVKPKKETKKSKKAKPTIQPAAENDSAASSVTLPPNSPIKEDLVVPTSALSTLDPSISTPASTSADETSGIHPDRLRRMPPSTTTSAPPTTTVPATAENVAKLKKSNVPFSRIPKDTFVDPKFSSNEYVSYDYADRAHRDLIVTKGKGFTKEKNKKKRGAYRGGAIDFTPKGIKFDD</sequence>
<feature type="compositionally biased region" description="Acidic residues" evidence="1">
    <location>
        <begin position="168"/>
        <end position="177"/>
    </location>
</feature>
<protein>
    <recommendedName>
        <fullName evidence="2">Srp40 C-terminal domain-containing protein</fullName>
    </recommendedName>
</protein>
<proteinExistence type="predicted"/>
<dbReference type="InterPro" id="IPR006594">
    <property type="entry name" value="LisH"/>
</dbReference>
<dbReference type="InterPro" id="IPR039191">
    <property type="entry name" value="Nopp140-like"/>
</dbReference>
<dbReference type="PANTHER" id="PTHR23216:SF1">
    <property type="entry name" value="NUCLEOLAR AND COILED-BODY PHOSPHOPROTEIN 1"/>
    <property type="match status" value="1"/>
</dbReference>
<evidence type="ECO:0000259" key="2">
    <source>
        <dbReference type="Pfam" id="PF05022"/>
    </source>
</evidence>
<dbReference type="AlphaFoldDB" id="A0AAE0WGM8"/>
<dbReference type="InterPro" id="IPR007718">
    <property type="entry name" value="Srp40_C"/>
</dbReference>
<feature type="compositionally biased region" description="Low complexity" evidence="1">
    <location>
        <begin position="203"/>
        <end position="229"/>
    </location>
</feature>
<feature type="compositionally biased region" description="Basic and acidic residues" evidence="1">
    <location>
        <begin position="80"/>
        <end position="96"/>
    </location>
</feature>
<feature type="compositionally biased region" description="Basic and acidic residues" evidence="1">
    <location>
        <begin position="282"/>
        <end position="296"/>
    </location>
</feature>
<keyword evidence="4" id="KW-1185">Reference proteome</keyword>
<organism evidence="3 4">
    <name type="scientific">Recurvomyces mirabilis</name>
    <dbReference type="NCBI Taxonomy" id="574656"/>
    <lineage>
        <taxon>Eukaryota</taxon>
        <taxon>Fungi</taxon>
        <taxon>Dikarya</taxon>
        <taxon>Ascomycota</taxon>
        <taxon>Pezizomycotina</taxon>
        <taxon>Dothideomycetes</taxon>
        <taxon>Dothideomycetidae</taxon>
        <taxon>Mycosphaerellales</taxon>
        <taxon>Teratosphaeriaceae</taxon>
        <taxon>Recurvomyces</taxon>
    </lineage>
</organism>
<accession>A0AAE0WGM8</accession>
<comment type="caution">
    <text evidence="3">The sequence shown here is derived from an EMBL/GenBank/DDBJ whole genome shotgun (WGS) entry which is preliminary data.</text>
</comment>
<name>A0AAE0WGM8_9PEZI</name>
<feature type="compositionally biased region" description="Acidic residues" evidence="1">
    <location>
        <begin position="192"/>
        <end position="202"/>
    </location>
</feature>
<feature type="compositionally biased region" description="Acidic residues" evidence="1">
    <location>
        <begin position="97"/>
        <end position="111"/>
    </location>
</feature>
<feature type="compositionally biased region" description="Polar residues" evidence="1">
    <location>
        <begin position="339"/>
        <end position="358"/>
    </location>
</feature>
<feature type="compositionally biased region" description="Basic residues" evidence="1">
    <location>
        <begin position="297"/>
        <end position="306"/>
    </location>
</feature>
<dbReference type="PANTHER" id="PTHR23216">
    <property type="entry name" value="NUCLEOLAR AND COILED-BODY PHOSPHOPROTEIN 1"/>
    <property type="match status" value="1"/>
</dbReference>
<dbReference type="Pfam" id="PF05022">
    <property type="entry name" value="SRP40_C"/>
    <property type="match status" value="1"/>
</dbReference>
<dbReference type="EMBL" id="JAUTXT010000098">
    <property type="protein sequence ID" value="KAK3669217.1"/>
    <property type="molecule type" value="Genomic_DNA"/>
</dbReference>
<feature type="compositionally biased region" description="Low complexity" evidence="1">
    <location>
        <begin position="237"/>
        <end position="265"/>
    </location>
</feature>
<dbReference type="GO" id="GO:0005730">
    <property type="term" value="C:nucleolus"/>
    <property type="evidence" value="ECO:0007669"/>
    <property type="project" value="InterPro"/>
</dbReference>
<evidence type="ECO:0000256" key="1">
    <source>
        <dbReference type="SAM" id="MobiDB-lite"/>
    </source>
</evidence>